<organism evidence="1 2">
    <name type="scientific">Pseudarcicella hirudinis</name>
    <dbReference type="NCBI Taxonomy" id="1079859"/>
    <lineage>
        <taxon>Bacteria</taxon>
        <taxon>Pseudomonadati</taxon>
        <taxon>Bacteroidota</taxon>
        <taxon>Cytophagia</taxon>
        <taxon>Cytophagales</taxon>
        <taxon>Flectobacillaceae</taxon>
        <taxon>Pseudarcicella</taxon>
    </lineage>
</organism>
<sequence length="260" mass="30620">MKQFNIKVGSPSNYWSDFEGELCVYGFLKWQNSDSIRLLSDKITSFTWDYINLSQKYGIAIPVKTFQSMYHFETEYFHYKSKFEDERQHNPLFFIQILNDNWLFPSVLFVSSTEQPKKIICIEPLLELEEAKGKRIFHSSSMPLKVELDIGTKAIQLSYYLDNDIFNSWIDNKKTKRDPEIGGKNCWVDNSELAYLNTPRLNSFLRDLKKLCFEYGATEFEFEDLGLNDFCEDGVMFKGEVVYYEDIVDMLPPEHRIVSL</sequence>
<reference evidence="1 2" key="1">
    <citation type="submission" date="2016-10" db="EMBL/GenBank/DDBJ databases">
        <authorList>
            <person name="de Groot N.N."/>
        </authorList>
    </citation>
    <scope>NUCLEOTIDE SEQUENCE [LARGE SCALE GENOMIC DNA]</scope>
    <source>
        <strain evidence="2">E92,LMG 26720,CCM 7988</strain>
    </source>
</reference>
<proteinExistence type="predicted"/>
<dbReference type="AlphaFoldDB" id="A0A1I5M433"/>
<dbReference type="STRING" id="1079859.SAMN04515674_101124"/>
<accession>A0A1I5M433</accession>
<gene>
    <name evidence="1" type="ORF">SAMN04515674_101124</name>
</gene>
<evidence type="ECO:0000313" key="2">
    <source>
        <dbReference type="Proteomes" id="UP000199306"/>
    </source>
</evidence>
<dbReference type="OrthoDB" id="1274125at2"/>
<protein>
    <submittedName>
        <fullName evidence="1">Uncharacterized protein</fullName>
    </submittedName>
</protein>
<evidence type="ECO:0000313" key="1">
    <source>
        <dbReference type="EMBL" id="SFP04398.1"/>
    </source>
</evidence>
<name>A0A1I5M433_9BACT</name>
<dbReference type="EMBL" id="FOXH01000001">
    <property type="protein sequence ID" value="SFP04398.1"/>
    <property type="molecule type" value="Genomic_DNA"/>
</dbReference>
<dbReference type="Proteomes" id="UP000199306">
    <property type="component" value="Unassembled WGS sequence"/>
</dbReference>
<dbReference type="RefSeq" id="WP_143095107.1">
    <property type="nucleotide sequence ID" value="NZ_FOXH01000001.1"/>
</dbReference>
<keyword evidence="2" id="KW-1185">Reference proteome</keyword>